<dbReference type="Proteomes" id="UP000282674">
    <property type="component" value="Unassembled WGS sequence"/>
</dbReference>
<dbReference type="InterPro" id="IPR029063">
    <property type="entry name" value="SAM-dependent_MTases_sf"/>
</dbReference>
<dbReference type="SUPFAM" id="SSF53335">
    <property type="entry name" value="S-adenosyl-L-methionine-dependent methyltransferases"/>
    <property type="match status" value="1"/>
</dbReference>
<evidence type="ECO:0000256" key="3">
    <source>
        <dbReference type="ARBA" id="ARBA00011890"/>
    </source>
</evidence>
<keyword evidence="6 13" id="KW-0489">Methyltransferase</keyword>
<dbReference type="AlphaFoldDB" id="A0A3M2LPG3"/>
<gene>
    <name evidence="13" type="ORF">EBO15_37765</name>
</gene>
<evidence type="ECO:0000256" key="12">
    <source>
        <dbReference type="SAM" id="MobiDB-lite"/>
    </source>
</evidence>
<evidence type="ECO:0000256" key="7">
    <source>
        <dbReference type="ARBA" id="ARBA00022679"/>
    </source>
</evidence>
<feature type="compositionally biased region" description="Basic residues" evidence="12">
    <location>
        <begin position="23"/>
        <end position="35"/>
    </location>
</feature>
<dbReference type="EC" id="2.1.1.77" evidence="3"/>
<dbReference type="Gene3D" id="3.40.50.150">
    <property type="entry name" value="Vaccinia Virus protein VP39"/>
    <property type="match status" value="1"/>
</dbReference>
<organism evidence="13 14">
    <name type="scientific">Actinomadura harenae</name>
    <dbReference type="NCBI Taxonomy" id="2483351"/>
    <lineage>
        <taxon>Bacteria</taxon>
        <taxon>Bacillati</taxon>
        <taxon>Actinomycetota</taxon>
        <taxon>Actinomycetes</taxon>
        <taxon>Streptosporangiales</taxon>
        <taxon>Thermomonosporaceae</taxon>
        <taxon>Actinomadura</taxon>
    </lineage>
</organism>
<comment type="similarity">
    <text evidence="2">Belongs to the methyltransferase superfamily. L-isoaspartyl/D-aspartyl protein methyltransferase family.</text>
</comment>
<dbReference type="Pfam" id="PF01135">
    <property type="entry name" value="PCMT"/>
    <property type="match status" value="1"/>
</dbReference>
<evidence type="ECO:0000256" key="10">
    <source>
        <dbReference type="ARBA" id="ARBA00031323"/>
    </source>
</evidence>
<keyword evidence="7 13" id="KW-0808">Transferase</keyword>
<evidence type="ECO:0000256" key="4">
    <source>
        <dbReference type="ARBA" id="ARBA00013346"/>
    </source>
</evidence>
<evidence type="ECO:0000256" key="2">
    <source>
        <dbReference type="ARBA" id="ARBA00005369"/>
    </source>
</evidence>
<proteinExistence type="inferred from homology"/>
<reference evidence="13 14" key="1">
    <citation type="submission" date="2018-10" db="EMBL/GenBank/DDBJ databases">
        <title>Isolation from soil.</title>
        <authorList>
            <person name="Hu J."/>
        </authorList>
    </citation>
    <scope>NUCLEOTIDE SEQUENCE [LARGE SCALE GENOMIC DNA]</scope>
    <source>
        <strain evidence="13 14">NEAU-Ht49</strain>
    </source>
</reference>
<evidence type="ECO:0000256" key="8">
    <source>
        <dbReference type="ARBA" id="ARBA00022691"/>
    </source>
</evidence>
<keyword evidence="5" id="KW-0963">Cytoplasm</keyword>
<dbReference type="EMBL" id="RFFG01000127">
    <property type="protein sequence ID" value="RMI36728.1"/>
    <property type="molecule type" value="Genomic_DNA"/>
</dbReference>
<dbReference type="GO" id="GO:0005737">
    <property type="term" value="C:cytoplasm"/>
    <property type="evidence" value="ECO:0007669"/>
    <property type="project" value="UniProtKB-SubCell"/>
</dbReference>
<accession>A0A3M2LPG3</accession>
<dbReference type="PANTHER" id="PTHR11579">
    <property type="entry name" value="PROTEIN-L-ISOASPARTATE O-METHYLTRANSFERASE"/>
    <property type="match status" value="1"/>
</dbReference>
<keyword evidence="14" id="KW-1185">Reference proteome</keyword>
<protein>
    <recommendedName>
        <fullName evidence="4">Protein-L-isoaspartate O-methyltransferase</fullName>
        <ecNumber evidence="3">2.1.1.77</ecNumber>
    </recommendedName>
    <alternativeName>
        <fullName evidence="11">L-isoaspartyl protein carboxyl methyltransferase</fullName>
    </alternativeName>
    <alternativeName>
        <fullName evidence="9">Protein L-isoaspartyl methyltransferase</fullName>
    </alternativeName>
    <alternativeName>
        <fullName evidence="10">Protein-beta-aspartate methyltransferase</fullName>
    </alternativeName>
</protein>
<dbReference type="GO" id="GO:0004719">
    <property type="term" value="F:protein-L-isoaspartate (D-aspartate) O-methyltransferase activity"/>
    <property type="evidence" value="ECO:0007669"/>
    <property type="project" value="UniProtKB-EC"/>
</dbReference>
<evidence type="ECO:0000256" key="9">
    <source>
        <dbReference type="ARBA" id="ARBA00030757"/>
    </source>
</evidence>
<comment type="caution">
    <text evidence="13">The sequence shown here is derived from an EMBL/GenBank/DDBJ whole genome shotgun (WGS) entry which is preliminary data.</text>
</comment>
<dbReference type="CDD" id="cd02440">
    <property type="entry name" value="AdoMet_MTases"/>
    <property type="match status" value="1"/>
</dbReference>
<evidence type="ECO:0000313" key="14">
    <source>
        <dbReference type="Proteomes" id="UP000282674"/>
    </source>
</evidence>
<name>A0A3M2LPG3_9ACTN</name>
<dbReference type="PANTHER" id="PTHR11579:SF0">
    <property type="entry name" value="PROTEIN-L-ISOASPARTATE(D-ASPARTATE) O-METHYLTRANSFERASE"/>
    <property type="match status" value="1"/>
</dbReference>
<keyword evidence="8" id="KW-0949">S-adenosyl-L-methionine</keyword>
<evidence type="ECO:0000256" key="5">
    <source>
        <dbReference type="ARBA" id="ARBA00022490"/>
    </source>
</evidence>
<dbReference type="GO" id="GO:0032259">
    <property type="term" value="P:methylation"/>
    <property type="evidence" value="ECO:0007669"/>
    <property type="project" value="UniProtKB-KW"/>
</dbReference>
<evidence type="ECO:0000256" key="6">
    <source>
        <dbReference type="ARBA" id="ARBA00022603"/>
    </source>
</evidence>
<sequence length="412" mass="44034">MVVPGVRPRRAMVVVAGRDRGTHRGRRRRHPHRSSHMTDTRQWRAHAAALASQIAQHGELGDQWRRVVEQVPRHVFVPRIWSDGDPAEAITTGDPRWLELVYSDETLVTQRMTFPGQGGFAWATSSSTRPGFMIRMLGLLDVADGMRVLEIGTGTGYGAALLSERLGSDLVTSIDIDPALVDAARERLAAAGYAPVLAVGDGTAGYPGRAPYDRVIATVANERVPYTWVEQTRPGGVILADLRPRGMTRAGALARLVVGGDGTAAGRLVASAGYMSMRRAVDLPGIPEAPPIDATTVRTRPSRLGSEVLNVPGLSLLIWQHIPGVSAFGLPGDAAQVVAGDGSWARVPADGPGMVEYGGPSDVWARVEDAHAWWTGHGRPGVEDFGLTITPAAHHWWFQSPDIPVPAAASGS</sequence>
<comment type="subcellular location">
    <subcellularLocation>
        <location evidence="1">Cytoplasm</location>
    </subcellularLocation>
</comment>
<evidence type="ECO:0000256" key="11">
    <source>
        <dbReference type="ARBA" id="ARBA00031350"/>
    </source>
</evidence>
<evidence type="ECO:0000313" key="13">
    <source>
        <dbReference type="EMBL" id="RMI36728.1"/>
    </source>
</evidence>
<feature type="region of interest" description="Disordered" evidence="12">
    <location>
        <begin position="19"/>
        <end position="40"/>
    </location>
</feature>
<evidence type="ECO:0000256" key="1">
    <source>
        <dbReference type="ARBA" id="ARBA00004496"/>
    </source>
</evidence>
<dbReference type="InterPro" id="IPR000682">
    <property type="entry name" value="PCMT"/>
</dbReference>